<dbReference type="KEGG" id="mjh:JH146_0260"/>
<dbReference type="RefSeq" id="WP_048201312.1">
    <property type="nucleotide sequence ID" value="NZ_CP009149.1"/>
</dbReference>
<gene>
    <name evidence="1" type="ORF">JH146_0260</name>
</gene>
<keyword evidence="2" id="KW-1185">Reference proteome</keyword>
<sequence length="153" mass="17571">MPKYRELFEHRNLKNLHIVLTSMIAEFSRLGILNQGTTNVVGSGVGKKIAKCLKETVKEIPKEDKKLIEFLINFCDMCDDFVIYDDRIGIKIDKCKYCPKQIGEAEISGSACPIPSILASCLKELTKKDYKIDFWDGNKLIIKENGYCWFRIK</sequence>
<dbReference type="HOGENOM" id="CLU_143938_0_0_2"/>
<name>A0A076LAB2_9EURY</name>
<dbReference type="AlphaFoldDB" id="A0A076LAB2"/>
<dbReference type="Proteomes" id="UP000028781">
    <property type="component" value="Chromosome"/>
</dbReference>
<evidence type="ECO:0000313" key="2">
    <source>
        <dbReference type="Proteomes" id="UP000028781"/>
    </source>
</evidence>
<protein>
    <recommendedName>
        <fullName evidence="3">4-vinyl reductase 4VR domain-containing protein</fullName>
    </recommendedName>
</protein>
<accession>A0A076LAB2</accession>
<reference evidence="1 2" key="1">
    <citation type="journal article" date="2015" name="Int. J. Syst. Evol. Microbiol.">
        <title>M ethanocaldococcus bathoardescens sp. nov., a hyperthermophilic methanogen isolated from a volcanically active deep-sea hydrothermal vent.</title>
        <authorList>
            <person name="Stewart L.C."/>
            <person name="Jung J.H."/>
            <person name="Kim Y.T."/>
            <person name="Kwon S.W."/>
            <person name="Park C.S."/>
            <person name="Holden J.F."/>
        </authorList>
    </citation>
    <scope>NUCLEOTIDE SEQUENCE [LARGE SCALE GENOMIC DNA]</scope>
    <source>
        <strain evidence="1 2">JH146</strain>
    </source>
</reference>
<organism evidence="1 2">
    <name type="scientific">Methanocaldococcus bathoardescens</name>
    <dbReference type="NCBI Taxonomy" id="1301915"/>
    <lineage>
        <taxon>Archaea</taxon>
        <taxon>Methanobacteriati</taxon>
        <taxon>Methanobacteriota</taxon>
        <taxon>Methanomada group</taxon>
        <taxon>Methanococci</taxon>
        <taxon>Methanococcales</taxon>
        <taxon>Methanocaldococcaceae</taxon>
        <taxon>Methanocaldococcus</taxon>
    </lineage>
</organism>
<dbReference type="EMBL" id="CP009149">
    <property type="protein sequence ID" value="AIJ05111.1"/>
    <property type="molecule type" value="Genomic_DNA"/>
</dbReference>
<evidence type="ECO:0008006" key="3">
    <source>
        <dbReference type="Google" id="ProtNLM"/>
    </source>
</evidence>
<proteinExistence type="predicted"/>
<dbReference type="OrthoDB" id="65599at2157"/>
<dbReference type="GeneID" id="24890852"/>
<evidence type="ECO:0000313" key="1">
    <source>
        <dbReference type="EMBL" id="AIJ05111.1"/>
    </source>
</evidence>